<feature type="region of interest" description="Disordered" evidence="1">
    <location>
        <begin position="1"/>
        <end position="27"/>
    </location>
</feature>
<evidence type="ECO:0000313" key="2">
    <source>
        <dbReference type="EMBL" id="PAV93845.1"/>
    </source>
</evidence>
<reference evidence="2 3" key="1">
    <citation type="journal article" date="2017" name="Curr. Biol.">
        <title>Genome architecture and evolution of a unichromosomal asexual nematode.</title>
        <authorList>
            <person name="Fradin H."/>
            <person name="Zegar C."/>
            <person name="Gutwein M."/>
            <person name="Lucas J."/>
            <person name="Kovtun M."/>
            <person name="Corcoran D."/>
            <person name="Baugh L.R."/>
            <person name="Kiontke K."/>
            <person name="Gunsalus K."/>
            <person name="Fitch D.H."/>
            <person name="Piano F."/>
        </authorList>
    </citation>
    <scope>NUCLEOTIDE SEQUENCE [LARGE SCALE GENOMIC DNA]</scope>
    <source>
        <strain evidence="2">PF1309</strain>
    </source>
</reference>
<proteinExistence type="predicted"/>
<dbReference type="AlphaFoldDB" id="A0A2A2M6F1"/>
<dbReference type="EMBL" id="LIAE01003796">
    <property type="protein sequence ID" value="PAV93845.1"/>
    <property type="molecule type" value="Genomic_DNA"/>
</dbReference>
<evidence type="ECO:0000256" key="1">
    <source>
        <dbReference type="SAM" id="MobiDB-lite"/>
    </source>
</evidence>
<gene>
    <name evidence="2" type="ORF">WR25_24905</name>
</gene>
<organism evidence="2 3">
    <name type="scientific">Diploscapter pachys</name>
    <dbReference type="NCBI Taxonomy" id="2018661"/>
    <lineage>
        <taxon>Eukaryota</taxon>
        <taxon>Metazoa</taxon>
        <taxon>Ecdysozoa</taxon>
        <taxon>Nematoda</taxon>
        <taxon>Chromadorea</taxon>
        <taxon>Rhabditida</taxon>
        <taxon>Rhabditina</taxon>
        <taxon>Rhabditomorpha</taxon>
        <taxon>Rhabditoidea</taxon>
        <taxon>Rhabditidae</taxon>
        <taxon>Diploscapter</taxon>
    </lineage>
</organism>
<comment type="caution">
    <text evidence="2">The sequence shown here is derived from an EMBL/GenBank/DDBJ whole genome shotgun (WGS) entry which is preliminary data.</text>
</comment>
<keyword evidence="3" id="KW-1185">Reference proteome</keyword>
<dbReference type="Proteomes" id="UP000218231">
    <property type="component" value="Unassembled WGS sequence"/>
</dbReference>
<name>A0A2A2M6F1_9BILA</name>
<protein>
    <submittedName>
        <fullName evidence="2">Uncharacterized protein</fullName>
    </submittedName>
</protein>
<accession>A0A2A2M6F1</accession>
<sequence length="69" mass="7188">MARPPTATRSAGRTLPPPRQQRKGDTDIPVAVSGATASYPLRAGYFIPDTSGINAGNISTEIVVTAAYD</sequence>
<evidence type="ECO:0000313" key="3">
    <source>
        <dbReference type="Proteomes" id="UP000218231"/>
    </source>
</evidence>